<keyword evidence="4" id="KW-1185">Reference proteome</keyword>
<dbReference type="Pfam" id="PF00646">
    <property type="entry name" value="F-box"/>
    <property type="match status" value="1"/>
</dbReference>
<proteinExistence type="predicted"/>
<feature type="domain" description="F-box" evidence="2">
    <location>
        <begin position="14"/>
        <end position="55"/>
    </location>
</feature>
<dbReference type="SUPFAM" id="SSF81383">
    <property type="entry name" value="F-box domain"/>
    <property type="match status" value="1"/>
</dbReference>
<dbReference type="AlphaFoldDB" id="A0A811QJU5"/>
<accession>A0A811QJU5</accession>
<evidence type="ECO:0000259" key="2">
    <source>
        <dbReference type="SMART" id="SM00256"/>
    </source>
</evidence>
<dbReference type="OrthoDB" id="583626at2759"/>
<dbReference type="EMBL" id="CAJGYO010000010">
    <property type="protein sequence ID" value="CAD6258654.1"/>
    <property type="molecule type" value="Genomic_DNA"/>
</dbReference>
<protein>
    <recommendedName>
        <fullName evidence="2">F-box domain-containing protein</fullName>
    </recommendedName>
</protein>
<dbReference type="Gene3D" id="1.20.1280.50">
    <property type="match status" value="1"/>
</dbReference>
<dbReference type="PANTHER" id="PTHR33110">
    <property type="entry name" value="F-BOX/KELCH-REPEAT PROTEIN-RELATED"/>
    <property type="match status" value="1"/>
</dbReference>
<evidence type="ECO:0000256" key="1">
    <source>
        <dbReference type="SAM" id="MobiDB-lite"/>
    </source>
</evidence>
<sequence>MSQKNQRSPPWSDLTPELLGMVFLRLPSRPDRVFFTAVCRAWRTAVQQCRPRLPSPMPWLVLPDGSATSFPCGSETFHLPDGVRYHNSCGEWLLLSQGDCSCFLMNPFTKATMLVPKLCSYTTYSDPDTIRDPNFERMWTNLKDISEIYVLSLVVCSKRLIAVTVSTKGIGGRIGTLALCRPGDAAWSMGTNELCRCLSDIVFFRGKLYAIGFNNGPHDLRAIEIVEENGNDEPRGAESTTNRLQLTGEHLQEPVETDKEDSGTFLPGGAASSSAALQLRAEHRRTNK</sequence>
<name>A0A811QJU5_9POAL</name>
<dbReference type="InterPro" id="IPR001810">
    <property type="entry name" value="F-box_dom"/>
</dbReference>
<feature type="region of interest" description="Disordered" evidence="1">
    <location>
        <begin position="229"/>
        <end position="288"/>
    </location>
</feature>
<gene>
    <name evidence="3" type="ORF">NCGR_LOCUS42122</name>
</gene>
<dbReference type="Proteomes" id="UP000604825">
    <property type="component" value="Unassembled WGS sequence"/>
</dbReference>
<dbReference type="InterPro" id="IPR005174">
    <property type="entry name" value="KIB1-4_b-propeller"/>
</dbReference>
<dbReference type="SMART" id="SM00256">
    <property type="entry name" value="FBOX"/>
    <property type="match status" value="1"/>
</dbReference>
<evidence type="ECO:0000313" key="4">
    <source>
        <dbReference type="Proteomes" id="UP000604825"/>
    </source>
</evidence>
<comment type="caution">
    <text evidence="3">The sequence shown here is derived from an EMBL/GenBank/DDBJ whole genome shotgun (WGS) entry which is preliminary data.</text>
</comment>
<organism evidence="3 4">
    <name type="scientific">Miscanthus lutarioriparius</name>
    <dbReference type="NCBI Taxonomy" id="422564"/>
    <lineage>
        <taxon>Eukaryota</taxon>
        <taxon>Viridiplantae</taxon>
        <taxon>Streptophyta</taxon>
        <taxon>Embryophyta</taxon>
        <taxon>Tracheophyta</taxon>
        <taxon>Spermatophyta</taxon>
        <taxon>Magnoliopsida</taxon>
        <taxon>Liliopsida</taxon>
        <taxon>Poales</taxon>
        <taxon>Poaceae</taxon>
        <taxon>PACMAD clade</taxon>
        <taxon>Panicoideae</taxon>
        <taxon>Andropogonodae</taxon>
        <taxon>Andropogoneae</taxon>
        <taxon>Saccharinae</taxon>
        <taxon>Miscanthus</taxon>
    </lineage>
</organism>
<feature type="compositionally biased region" description="Basic and acidic residues" evidence="1">
    <location>
        <begin position="250"/>
        <end position="262"/>
    </location>
</feature>
<dbReference type="Pfam" id="PF03478">
    <property type="entry name" value="Beta-prop_KIB1-4"/>
    <property type="match status" value="1"/>
</dbReference>
<evidence type="ECO:0000313" key="3">
    <source>
        <dbReference type="EMBL" id="CAD6258654.1"/>
    </source>
</evidence>
<dbReference type="PANTHER" id="PTHR33110:SF43">
    <property type="entry name" value="F-BOX DOMAIN-CONTAINING PROTEIN"/>
    <property type="match status" value="1"/>
</dbReference>
<dbReference type="InterPro" id="IPR036047">
    <property type="entry name" value="F-box-like_dom_sf"/>
</dbReference>
<reference evidence="3" key="1">
    <citation type="submission" date="2020-10" db="EMBL/GenBank/DDBJ databases">
        <authorList>
            <person name="Han B."/>
            <person name="Lu T."/>
            <person name="Zhao Q."/>
            <person name="Huang X."/>
            <person name="Zhao Y."/>
        </authorList>
    </citation>
    <scope>NUCLEOTIDE SEQUENCE</scope>
</reference>